<evidence type="ECO:0000313" key="11">
    <source>
        <dbReference type="Proteomes" id="UP000430975"/>
    </source>
</evidence>
<keyword evidence="7" id="KW-0444">Lipid biosynthesis</keyword>
<evidence type="ECO:0000256" key="7">
    <source>
        <dbReference type="ARBA" id="ARBA00023209"/>
    </source>
</evidence>
<comment type="cofactor">
    <cofactor evidence="1">
        <name>Mg(2+)</name>
        <dbReference type="ChEBI" id="CHEBI:18420"/>
    </cofactor>
</comment>
<dbReference type="InterPro" id="IPR017438">
    <property type="entry name" value="ATP-NAD_kinase_N"/>
</dbReference>
<dbReference type="GO" id="GO:0005524">
    <property type="term" value="F:ATP binding"/>
    <property type="evidence" value="ECO:0007669"/>
    <property type="project" value="UniProtKB-KW"/>
</dbReference>
<dbReference type="Gene3D" id="3.40.50.10330">
    <property type="entry name" value="Probable inorganic polyphosphate/atp-NAD kinase, domain 1"/>
    <property type="match status" value="1"/>
</dbReference>
<dbReference type="GO" id="GO:0016301">
    <property type="term" value="F:kinase activity"/>
    <property type="evidence" value="ECO:0007669"/>
    <property type="project" value="UniProtKB-KW"/>
</dbReference>
<keyword evidence="5" id="KW-0418">Kinase</keyword>
<accession>A0A6I2GJF9</accession>
<keyword evidence="6" id="KW-0067">ATP-binding</keyword>
<evidence type="ECO:0000256" key="2">
    <source>
        <dbReference type="ARBA" id="ARBA00005983"/>
    </source>
</evidence>
<organism evidence="10 11">
    <name type="scientific">Fundicoccus ignavus</name>
    <dbReference type="NCBI Taxonomy" id="2664442"/>
    <lineage>
        <taxon>Bacteria</taxon>
        <taxon>Bacillati</taxon>
        <taxon>Bacillota</taxon>
        <taxon>Bacilli</taxon>
        <taxon>Lactobacillales</taxon>
        <taxon>Aerococcaceae</taxon>
        <taxon>Fundicoccus</taxon>
    </lineage>
</organism>
<keyword evidence="7" id="KW-0594">Phospholipid biosynthesis</keyword>
<evidence type="ECO:0000259" key="9">
    <source>
        <dbReference type="PROSITE" id="PS50146"/>
    </source>
</evidence>
<name>A0A6I2GJF9_9LACT</name>
<dbReference type="PANTHER" id="PTHR12358">
    <property type="entry name" value="SPHINGOSINE KINASE"/>
    <property type="match status" value="1"/>
</dbReference>
<gene>
    <name evidence="10" type="ORF">GIY09_05950</name>
</gene>
<sequence length="312" mass="34945">MTERVHIICHRESGGGKGKKVLFEAQRILTGFNVDYLTYYTDYATHAYSLAQSIVMRGHKPYTHKLLVIGGDGTLHEVVNALHQSNLNIPLTYIPAGTGNDFNRAWQNNKSIREIIETMIYARTAVKIPIFTYEESVTQSSGVILNSMGFGFDAETNYAASRLPFGNFLKKLGLGSLTYFFAIFTTLNKIKSFDVELLVDNKPIQIQNCNLLSIMNNPFFGGGIRLDNLCEPDKAEISILAVHDITAKGVIDLLPRILVTQTQHESPYTSRYTGQNIQIRLNKSIRGQVDGEDLTSIEADLTLGLSEFYFYL</sequence>
<evidence type="ECO:0000256" key="4">
    <source>
        <dbReference type="ARBA" id="ARBA00022741"/>
    </source>
</evidence>
<dbReference type="PROSITE" id="PS50146">
    <property type="entry name" value="DAGK"/>
    <property type="match status" value="1"/>
</dbReference>
<evidence type="ECO:0000313" key="10">
    <source>
        <dbReference type="EMBL" id="MRI85419.1"/>
    </source>
</evidence>
<dbReference type="SUPFAM" id="SSF111331">
    <property type="entry name" value="NAD kinase/diacylglycerol kinase-like"/>
    <property type="match status" value="1"/>
</dbReference>
<dbReference type="InterPro" id="IPR050187">
    <property type="entry name" value="Lipid_Phosphate_FormReg"/>
</dbReference>
<dbReference type="RefSeq" id="WP_153863471.1">
    <property type="nucleotide sequence ID" value="NZ_WJQS01000004.1"/>
</dbReference>
<keyword evidence="3" id="KW-0808">Transferase</keyword>
<dbReference type="PANTHER" id="PTHR12358:SF54">
    <property type="entry name" value="SPHINGOSINE KINASE RELATED PROTEIN"/>
    <property type="match status" value="1"/>
</dbReference>
<evidence type="ECO:0000256" key="8">
    <source>
        <dbReference type="ARBA" id="ARBA00023264"/>
    </source>
</evidence>
<dbReference type="InterPro" id="IPR045540">
    <property type="entry name" value="YegS/DAGK_C"/>
</dbReference>
<feature type="domain" description="DAGKc" evidence="9">
    <location>
        <begin position="1"/>
        <end position="105"/>
    </location>
</feature>
<dbReference type="Pfam" id="PF00781">
    <property type="entry name" value="DAGK_cat"/>
    <property type="match status" value="1"/>
</dbReference>
<dbReference type="SMART" id="SM00046">
    <property type="entry name" value="DAGKc"/>
    <property type="match status" value="1"/>
</dbReference>
<comment type="similarity">
    <text evidence="2">Belongs to the diacylglycerol/lipid kinase family.</text>
</comment>
<dbReference type="GO" id="GO:0008654">
    <property type="term" value="P:phospholipid biosynthetic process"/>
    <property type="evidence" value="ECO:0007669"/>
    <property type="project" value="UniProtKB-KW"/>
</dbReference>
<dbReference type="EMBL" id="WJQS01000004">
    <property type="protein sequence ID" value="MRI85419.1"/>
    <property type="molecule type" value="Genomic_DNA"/>
</dbReference>
<dbReference type="InterPro" id="IPR001206">
    <property type="entry name" value="Diacylglycerol_kinase_cat_dom"/>
</dbReference>
<dbReference type="InterPro" id="IPR016064">
    <property type="entry name" value="NAD/diacylglycerol_kinase_sf"/>
</dbReference>
<evidence type="ECO:0000256" key="6">
    <source>
        <dbReference type="ARBA" id="ARBA00022840"/>
    </source>
</evidence>
<comment type="caution">
    <text evidence="10">The sequence shown here is derived from an EMBL/GenBank/DDBJ whole genome shotgun (WGS) entry which is preliminary data.</text>
</comment>
<evidence type="ECO:0000256" key="1">
    <source>
        <dbReference type="ARBA" id="ARBA00001946"/>
    </source>
</evidence>
<reference evidence="10 11" key="1">
    <citation type="submission" date="2019-11" db="EMBL/GenBank/DDBJ databases">
        <title>Characterisation of Fundicoccus ignavus gen. nov. sp. nov., a novel genus of the family Aerococcaceae isolated from bulk tank milk.</title>
        <authorList>
            <person name="Siebert A."/>
            <person name="Huptas C."/>
            <person name="Wenning M."/>
            <person name="Scherer S."/>
            <person name="Doll E.V."/>
        </authorList>
    </citation>
    <scope>NUCLEOTIDE SEQUENCE [LARGE SCALE GENOMIC DNA]</scope>
    <source>
        <strain evidence="10 11">WS4759</strain>
    </source>
</reference>
<evidence type="ECO:0000256" key="5">
    <source>
        <dbReference type="ARBA" id="ARBA00022777"/>
    </source>
</evidence>
<keyword evidence="11" id="KW-1185">Reference proteome</keyword>
<keyword evidence="7" id="KW-0443">Lipid metabolism</keyword>
<evidence type="ECO:0000256" key="3">
    <source>
        <dbReference type="ARBA" id="ARBA00022679"/>
    </source>
</evidence>
<dbReference type="Gene3D" id="2.60.200.40">
    <property type="match status" value="1"/>
</dbReference>
<dbReference type="AlphaFoldDB" id="A0A6I2GJF9"/>
<proteinExistence type="inferred from homology"/>
<keyword evidence="4" id="KW-0547">Nucleotide-binding</keyword>
<keyword evidence="8" id="KW-1208">Phospholipid metabolism</keyword>
<dbReference type="Proteomes" id="UP000430975">
    <property type="component" value="Unassembled WGS sequence"/>
</dbReference>
<dbReference type="Pfam" id="PF19279">
    <property type="entry name" value="YegS_C"/>
    <property type="match status" value="1"/>
</dbReference>
<protein>
    <recommendedName>
        <fullName evidence="9">DAGKc domain-containing protein</fullName>
    </recommendedName>
</protein>